<comment type="caution">
    <text evidence="8">Lacks conserved residue(s) required for the propagation of feature annotation.</text>
</comment>
<evidence type="ECO:0000256" key="8">
    <source>
        <dbReference type="HAMAP-Rule" id="MF_00158"/>
    </source>
</evidence>
<dbReference type="InterPro" id="IPR003721">
    <property type="entry name" value="Pantoate_ligase"/>
</dbReference>
<dbReference type="InterPro" id="IPR014729">
    <property type="entry name" value="Rossmann-like_a/b/a_fold"/>
</dbReference>
<dbReference type="EMBL" id="BAABGY010000007">
    <property type="protein sequence ID" value="GAA4329656.1"/>
    <property type="molecule type" value="Genomic_DNA"/>
</dbReference>
<comment type="subcellular location">
    <subcellularLocation>
        <location evidence="8">Cytoplasm</location>
    </subcellularLocation>
</comment>
<evidence type="ECO:0000313" key="9">
    <source>
        <dbReference type="EMBL" id="GAA4329656.1"/>
    </source>
</evidence>
<dbReference type="PANTHER" id="PTHR21299:SF1">
    <property type="entry name" value="PANTOATE--BETA-ALANINE LIGASE"/>
    <property type="match status" value="1"/>
</dbReference>
<dbReference type="GO" id="GO:0016874">
    <property type="term" value="F:ligase activity"/>
    <property type="evidence" value="ECO:0007669"/>
    <property type="project" value="UniProtKB-KW"/>
</dbReference>
<feature type="binding site" evidence="8">
    <location>
        <position position="154"/>
    </location>
    <ligand>
        <name>(R)-pantoate</name>
        <dbReference type="ChEBI" id="CHEBI:15980"/>
    </ligand>
</feature>
<evidence type="ECO:0000256" key="3">
    <source>
        <dbReference type="ARBA" id="ARBA00022598"/>
    </source>
</evidence>
<comment type="subunit">
    <text evidence="8">Homodimer.</text>
</comment>
<feature type="binding site" evidence="8">
    <location>
        <begin position="187"/>
        <end position="190"/>
    </location>
    <ligand>
        <name>ATP</name>
        <dbReference type="ChEBI" id="CHEBI:30616"/>
    </ligand>
</feature>
<accession>A0ABP8GTF4</accession>
<feature type="binding site" evidence="8">
    <location>
        <begin position="30"/>
        <end position="37"/>
    </location>
    <ligand>
        <name>ATP</name>
        <dbReference type="ChEBI" id="CHEBI:30616"/>
    </ligand>
</feature>
<keyword evidence="10" id="KW-1185">Reference proteome</keyword>
<dbReference type="Gene3D" id="3.40.50.620">
    <property type="entry name" value="HUPs"/>
    <property type="match status" value="1"/>
</dbReference>
<dbReference type="NCBIfam" id="TIGR00125">
    <property type="entry name" value="cyt_tran_rel"/>
    <property type="match status" value="1"/>
</dbReference>
<name>A0ABP8GTF4_9BACT</name>
<feature type="binding site" evidence="8">
    <location>
        <begin position="148"/>
        <end position="151"/>
    </location>
    <ligand>
        <name>ATP</name>
        <dbReference type="ChEBI" id="CHEBI:30616"/>
    </ligand>
</feature>
<evidence type="ECO:0000256" key="6">
    <source>
        <dbReference type="ARBA" id="ARBA00022840"/>
    </source>
</evidence>
<dbReference type="InterPro" id="IPR004821">
    <property type="entry name" value="Cyt_trans-like"/>
</dbReference>
<gene>
    <name evidence="8 9" type="primary">panC</name>
    <name evidence="9" type="ORF">GCM10023184_20340</name>
</gene>
<dbReference type="HAMAP" id="MF_00158">
    <property type="entry name" value="PanC"/>
    <property type="match status" value="1"/>
</dbReference>
<proteinExistence type="inferred from homology"/>
<comment type="caution">
    <text evidence="9">The sequence shown here is derived from an EMBL/GenBank/DDBJ whole genome shotgun (WGS) entry which is preliminary data.</text>
</comment>
<keyword evidence="8" id="KW-0963">Cytoplasm</keyword>
<dbReference type="CDD" id="cd00560">
    <property type="entry name" value="PanC"/>
    <property type="match status" value="1"/>
</dbReference>
<comment type="function">
    <text evidence="8">Catalyzes the condensation of pantoate with beta-alanine in an ATP-dependent reaction via a pantoyl-adenylate intermediate.</text>
</comment>
<keyword evidence="6 8" id="KW-0067">ATP-binding</keyword>
<comment type="catalytic activity">
    <reaction evidence="7 8">
        <text>(R)-pantoate + beta-alanine + ATP = (R)-pantothenate + AMP + diphosphate + H(+)</text>
        <dbReference type="Rhea" id="RHEA:10912"/>
        <dbReference type="ChEBI" id="CHEBI:15378"/>
        <dbReference type="ChEBI" id="CHEBI:15980"/>
        <dbReference type="ChEBI" id="CHEBI:29032"/>
        <dbReference type="ChEBI" id="CHEBI:30616"/>
        <dbReference type="ChEBI" id="CHEBI:33019"/>
        <dbReference type="ChEBI" id="CHEBI:57966"/>
        <dbReference type="ChEBI" id="CHEBI:456215"/>
        <dbReference type="EC" id="6.3.2.1"/>
    </reaction>
</comment>
<dbReference type="Gene3D" id="3.30.1300.10">
    <property type="entry name" value="Pantoate-beta-alanine ligase, C-terminal domain"/>
    <property type="match status" value="1"/>
</dbReference>
<evidence type="ECO:0000256" key="2">
    <source>
        <dbReference type="ARBA" id="ARBA00009256"/>
    </source>
</evidence>
<dbReference type="PANTHER" id="PTHR21299">
    <property type="entry name" value="CYTIDYLATE KINASE/PANTOATE-BETA-ALANINE LIGASE"/>
    <property type="match status" value="1"/>
</dbReference>
<dbReference type="NCBIfam" id="TIGR00018">
    <property type="entry name" value="panC"/>
    <property type="match status" value="1"/>
</dbReference>
<dbReference type="InterPro" id="IPR042176">
    <property type="entry name" value="Pantoate_ligase_C"/>
</dbReference>
<sequence>MNIFKTARELSAYLALRQREGLSVGFVPTMGALHEGHLSLLRKAKAECGLSVCSIFVNPTQFNNPDDFSNYPVTIDRDVEQLLGAGTDVLFLPSVREVYPDGHVKKQYDLGTLETVLEGAFRPGHFQGVCEVVERLLEVVHPDVLYLGQKDFQQCMVIRRLLELMGATDQIRLSIEPTMREESGLAMSSRNLRLSAEQRTKALALFRSLNRVREDFFTTDNRALEARATQELEQDGFAVDYVALCRPADLAPLSDKQRPAVVLVAASIGGIRLIDNMVIE</sequence>
<keyword evidence="4 8" id="KW-0566">Pantothenate biosynthesis</keyword>
<keyword evidence="3 8" id="KW-0436">Ligase</keyword>
<evidence type="ECO:0000256" key="5">
    <source>
        <dbReference type="ARBA" id="ARBA00022741"/>
    </source>
</evidence>
<dbReference type="RefSeq" id="WP_345255532.1">
    <property type="nucleotide sequence ID" value="NZ_BAABGY010000007.1"/>
</dbReference>
<evidence type="ECO:0000256" key="4">
    <source>
        <dbReference type="ARBA" id="ARBA00022655"/>
    </source>
</evidence>
<feature type="active site" description="Proton donor" evidence="8">
    <location>
        <position position="37"/>
    </location>
</feature>
<evidence type="ECO:0000256" key="1">
    <source>
        <dbReference type="ARBA" id="ARBA00004990"/>
    </source>
</evidence>
<protein>
    <recommendedName>
        <fullName evidence="8">Pantothenate synthetase</fullName>
        <shortName evidence="8">PS</shortName>
        <ecNumber evidence="8">6.3.2.1</ecNumber>
    </recommendedName>
    <alternativeName>
        <fullName evidence="8">Pantoate--beta-alanine ligase</fullName>
    </alternativeName>
    <alternativeName>
        <fullName evidence="8">Pantoate-activating enzyme</fullName>
    </alternativeName>
</protein>
<organism evidence="9 10">
    <name type="scientific">Flaviaesturariibacter amylovorans</name>
    <dbReference type="NCBI Taxonomy" id="1084520"/>
    <lineage>
        <taxon>Bacteria</taxon>
        <taxon>Pseudomonadati</taxon>
        <taxon>Bacteroidota</taxon>
        <taxon>Chitinophagia</taxon>
        <taxon>Chitinophagales</taxon>
        <taxon>Chitinophagaceae</taxon>
        <taxon>Flaviaestuariibacter</taxon>
    </lineage>
</organism>
<feature type="binding site" evidence="8">
    <location>
        <position position="61"/>
    </location>
    <ligand>
        <name>(R)-pantoate</name>
        <dbReference type="ChEBI" id="CHEBI:15980"/>
    </ligand>
</feature>
<keyword evidence="5 8" id="KW-0547">Nucleotide-binding</keyword>
<comment type="similarity">
    <text evidence="2 8">Belongs to the pantothenate synthetase family.</text>
</comment>
<dbReference type="Proteomes" id="UP001501725">
    <property type="component" value="Unassembled WGS sequence"/>
</dbReference>
<comment type="pathway">
    <text evidence="1 8">Cofactor biosynthesis; (R)-pantothenate biosynthesis; (R)-pantothenate from (R)-pantoate and beta-alanine: step 1/1.</text>
</comment>
<comment type="miscellaneous">
    <text evidence="8">The reaction proceeds by a bi uni uni bi ping pong mechanism.</text>
</comment>
<evidence type="ECO:0000256" key="7">
    <source>
        <dbReference type="ARBA" id="ARBA00048258"/>
    </source>
</evidence>
<dbReference type="Pfam" id="PF02569">
    <property type="entry name" value="Pantoate_ligase"/>
    <property type="match status" value="1"/>
</dbReference>
<reference evidence="10" key="1">
    <citation type="journal article" date="2019" name="Int. J. Syst. Evol. Microbiol.">
        <title>The Global Catalogue of Microorganisms (GCM) 10K type strain sequencing project: providing services to taxonomists for standard genome sequencing and annotation.</title>
        <authorList>
            <consortium name="The Broad Institute Genomics Platform"/>
            <consortium name="The Broad Institute Genome Sequencing Center for Infectious Disease"/>
            <person name="Wu L."/>
            <person name="Ma J."/>
        </authorList>
    </citation>
    <scope>NUCLEOTIDE SEQUENCE [LARGE SCALE GENOMIC DNA]</scope>
    <source>
        <strain evidence="10">JCM 17919</strain>
    </source>
</reference>
<feature type="binding site" evidence="8">
    <location>
        <position position="61"/>
    </location>
    <ligand>
        <name>beta-alanine</name>
        <dbReference type="ChEBI" id="CHEBI:57966"/>
    </ligand>
</feature>
<evidence type="ECO:0000313" key="10">
    <source>
        <dbReference type="Proteomes" id="UP001501725"/>
    </source>
</evidence>
<dbReference type="EC" id="6.3.2.1" evidence="8"/>
<dbReference type="SUPFAM" id="SSF52374">
    <property type="entry name" value="Nucleotidylyl transferase"/>
    <property type="match status" value="1"/>
</dbReference>